<dbReference type="InterPro" id="IPR008965">
    <property type="entry name" value="CBM2/CBM3_carb-bd_dom_sf"/>
</dbReference>
<dbReference type="EMBL" id="JACXAE010000048">
    <property type="protein sequence ID" value="MBD2772981.1"/>
    <property type="molecule type" value="Genomic_DNA"/>
</dbReference>
<dbReference type="PANTHER" id="PTHR34142:SF1">
    <property type="entry name" value="GLYCOSIDE HYDROLASE FAMILY 5 DOMAIN-CONTAINING PROTEIN"/>
    <property type="match status" value="1"/>
</dbReference>
<dbReference type="Pfam" id="PF00553">
    <property type="entry name" value="CBM_2"/>
    <property type="match status" value="1"/>
</dbReference>
<keyword evidence="7 11" id="KW-0119">Carbohydrate metabolism</keyword>
<gene>
    <name evidence="14" type="ORF">ICL16_13075</name>
</gene>
<dbReference type="Proteomes" id="UP000629098">
    <property type="component" value="Unassembled WGS sequence"/>
</dbReference>
<dbReference type="SMART" id="SM00637">
    <property type="entry name" value="CBD_II"/>
    <property type="match status" value="1"/>
</dbReference>
<dbReference type="PROSITE" id="PS51173">
    <property type="entry name" value="CBM2"/>
    <property type="match status" value="1"/>
</dbReference>
<dbReference type="Gene3D" id="2.60.40.290">
    <property type="match status" value="1"/>
</dbReference>
<keyword evidence="15" id="KW-1185">Reference proteome</keyword>
<evidence type="ECO:0000256" key="5">
    <source>
        <dbReference type="ARBA" id="ARBA00022801"/>
    </source>
</evidence>
<keyword evidence="4" id="KW-0732">Signal</keyword>
<reference evidence="14" key="1">
    <citation type="submission" date="2020-09" db="EMBL/GenBank/DDBJ databases">
        <title>Iningainema tapete sp. nov. (Scytonemataceae, Cyanobacteria) from greenhouses in central Florida (USA) produces two types of nodularin with biosynthetic potential for microcystin-LR and anabaenopeptins.</title>
        <authorList>
            <person name="Berthold D.E."/>
            <person name="Lefler F.W."/>
            <person name="Huang I.-S."/>
            <person name="Abdulla H."/>
            <person name="Zimba P.V."/>
            <person name="Laughinghouse H.D. IV."/>
        </authorList>
    </citation>
    <scope>NUCLEOTIDE SEQUENCE</scope>
    <source>
        <strain evidence="14">BLCCT55</strain>
    </source>
</reference>
<evidence type="ECO:0000256" key="9">
    <source>
        <dbReference type="ARBA" id="ARBA00023326"/>
    </source>
</evidence>
<dbReference type="SUPFAM" id="SSF49384">
    <property type="entry name" value="Carbohydrate-binding domain"/>
    <property type="match status" value="1"/>
</dbReference>
<keyword evidence="8 11" id="KW-0326">Glycosidase</keyword>
<dbReference type="InterPro" id="IPR001919">
    <property type="entry name" value="CBD2"/>
</dbReference>
<evidence type="ECO:0000256" key="10">
    <source>
        <dbReference type="ARBA" id="ARBA00068340"/>
    </source>
</evidence>
<accession>A0A8J7C7B9</accession>
<evidence type="ECO:0000256" key="3">
    <source>
        <dbReference type="ARBA" id="ARBA00012601"/>
    </source>
</evidence>
<sequence length="502" mass="55576">MRIRHIHLRLMAIINYLGIKARRSRVWISAAAVLLLIVLTHSPHLISVANAASVAYTGVNLAGADFGEGSLPGTYNVNYTYPTRAEVDYFVGKGMSVFRLPFRWERLQNEQFGNFNADEQARINDFVNYATSIGASVILDPHNYARYYGKVIGQDVPVSAFADFWSKLATLYKNNNRVIFGLMNEPNNMPTELWRDDANAAIKAIRDTGATNLILVPGNAWTGAHSWYQSWYGTPNATVMLGITDPGNNYAFDAHQYLDGDFSGTSDQCTSTTIGAQKLVDFTNWLRQNGKRGFLGEFGGGRNDTCYAALDNMLSYIDNNADVWLGWTYWAAGPWWGEYIFTLEPVGSSDRPQLIPLSKHIGSKPTPTPTATPTPTPTATPTPTPTATPTPTPSPTNNPVGTSLLAETIYQSDWQTGFCVNFRVTNRGNTSTRNWQLKFQMSQAQINNNWNFSYSKQGSEYVVTPAESARVIQPNQTQESLGFCANKLGSDYKLKQVSATSL</sequence>
<evidence type="ECO:0000313" key="14">
    <source>
        <dbReference type="EMBL" id="MBD2772981.1"/>
    </source>
</evidence>
<evidence type="ECO:0000256" key="1">
    <source>
        <dbReference type="ARBA" id="ARBA00000966"/>
    </source>
</evidence>
<dbReference type="GO" id="GO:0008810">
    <property type="term" value="F:cellulase activity"/>
    <property type="evidence" value="ECO:0007669"/>
    <property type="project" value="UniProtKB-EC"/>
</dbReference>
<comment type="catalytic activity">
    <reaction evidence="1 11">
        <text>Endohydrolysis of (1-&gt;4)-beta-D-glucosidic linkages in cellulose, lichenin and cereal beta-D-glucans.</text>
        <dbReference type="EC" id="3.2.1.4"/>
    </reaction>
</comment>
<evidence type="ECO:0000313" key="15">
    <source>
        <dbReference type="Proteomes" id="UP000629098"/>
    </source>
</evidence>
<dbReference type="PROSITE" id="PS00659">
    <property type="entry name" value="GLYCOSYL_HYDROL_F5"/>
    <property type="match status" value="1"/>
</dbReference>
<dbReference type="Pfam" id="PF00150">
    <property type="entry name" value="Cellulase"/>
    <property type="match status" value="1"/>
</dbReference>
<comment type="caution">
    <text evidence="14">The sequence shown here is derived from an EMBL/GenBank/DDBJ whole genome shotgun (WGS) entry which is preliminary data.</text>
</comment>
<feature type="compositionally biased region" description="Pro residues" evidence="12">
    <location>
        <begin position="366"/>
        <end position="396"/>
    </location>
</feature>
<dbReference type="InterPro" id="IPR018087">
    <property type="entry name" value="Glyco_hydro_5_CS"/>
</dbReference>
<evidence type="ECO:0000256" key="4">
    <source>
        <dbReference type="ARBA" id="ARBA00022729"/>
    </source>
</evidence>
<dbReference type="FunFam" id="3.20.20.80:FF:000124">
    <property type="entry name" value="Exported cellulase"/>
    <property type="match status" value="1"/>
</dbReference>
<dbReference type="InterPro" id="IPR001547">
    <property type="entry name" value="Glyco_hydro_5"/>
</dbReference>
<keyword evidence="6 11" id="KW-0136">Cellulose degradation</keyword>
<evidence type="ECO:0000256" key="2">
    <source>
        <dbReference type="ARBA" id="ARBA00005641"/>
    </source>
</evidence>
<dbReference type="PANTHER" id="PTHR34142">
    <property type="entry name" value="ENDO-BETA-1,4-GLUCANASE A"/>
    <property type="match status" value="1"/>
</dbReference>
<dbReference type="Gene3D" id="3.20.20.80">
    <property type="entry name" value="Glycosidases"/>
    <property type="match status" value="1"/>
</dbReference>
<name>A0A8J7C7B9_9CYAN</name>
<feature type="region of interest" description="Disordered" evidence="12">
    <location>
        <begin position="354"/>
        <end position="399"/>
    </location>
</feature>
<feature type="domain" description="CBM2" evidence="13">
    <location>
        <begin position="391"/>
        <end position="502"/>
    </location>
</feature>
<proteinExistence type="inferred from homology"/>
<dbReference type="GO" id="GO:0030247">
    <property type="term" value="F:polysaccharide binding"/>
    <property type="evidence" value="ECO:0007669"/>
    <property type="project" value="UniProtKB-UniRule"/>
</dbReference>
<organism evidence="14 15">
    <name type="scientific">Iningainema tapete BLCC-T55</name>
    <dbReference type="NCBI Taxonomy" id="2748662"/>
    <lineage>
        <taxon>Bacteria</taxon>
        <taxon>Bacillati</taxon>
        <taxon>Cyanobacteriota</taxon>
        <taxon>Cyanophyceae</taxon>
        <taxon>Nostocales</taxon>
        <taxon>Scytonemataceae</taxon>
        <taxon>Iningainema tapete</taxon>
    </lineage>
</organism>
<evidence type="ECO:0000256" key="8">
    <source>
        <dbReference type="ARBA" id="ARBA00023295"/>
    </source>
</evidence>
<evidence type="ECO:0000256" key="6">
    <source>
        <dbReference type="ARBA" id="ARBA00023001"/>
    </source>
</evidence>
<dbReference type="InterPro" id="IPR017853">
    <property type="entry name" value="GH"/>
</dbReference>
<protein>
    <recommendedName>
        <fullName evidence="10 11">Endoglucanase</fullName>
        <ecNumber evidence="3 11">3.2.1.4</ecNumber>
    </recommendedName>
</protein>
<evidence type="ECO:0000256" key="12">
    <source>
        <dbReference type="SAM" id="MobiDB-lite"/>
    </source>
</evidence>
<evidence type="ECO:0000256" key="7">
    <source>
        <dbReference type="ARBA" id="ARBA00023277"/>
    </source>
</evidence>
<dbReference type="EC" id="3.2.1.4" evidence="3 11"/>
<dbReference type="RefSeq" id="WP_190828205.1">
    <property type="nucleotide sequence ID" value="NZ_CAWPPI010000048.1"/>
</dbReference>
<dbReference type="SUPFAM" id="SSF51445">
    <property type="entry name" value="(Trans)glycosidases"/>
    <property type="match status" value="1"/>
</dbReference>
<keyword evidence="5 11" id="KW-0378">Hydrolase</keyword>
<comment type="similarity">
    <text evidence="2 11">Belongs to the glycosyl hydrolase 5 (cellulase A) family.</text>
</comment>
<keyword evidence="9 11" id="KW-0624">Polysaccharide degradation</keyword>
<dbReference type="InterPro" id="IPR012291">
    <property type="entry name" value="CBM2_carb-bd_dom_sf"/>
</dbReference>
<dbReference type="AlphaFoldDB" id="A0A8J7C7B9"/>
<dbReference type="GO" id="GO:0030245">
    <property type="term" value="P:cellulose catabolic process"/>
    <property type="evidence" value="ECO:0007669"/>
    <property type="project" value="UniProtKB-KW"/>
</dbReference>
<evidence type="ECO:0000256" key="11">
    <source>
        <dbReference type="RuleBase" id="RU361153"/>
    </source>
</evidence>
<evidence type="ECO:0000259" key="13">
    <source>
        <dbReference type="PROSITE" id="PS51173"/>
    </source>
</evidence>